<dbReference type="eggNOG" id="COG2890">
    <property type="taxonomic scope" value="Bacteria"/>
</dbReference>
<dbReference type="CDD" id="cd02440">
    <property type="entry name" value="AdoMet_MTases"/>
    <property type="match status" value="1"/>
</dbReference>
<sequence>MLIILRHPDGLVHIEQSRNTDKNIISVELHNKRLFMPISTFETTYPWELIKSILQSKGPACLCDEIMKDEDPCCVQHQLQYTLLSYVSEKDFENRRILDFGCGAGASSIVLSRMLPNTEIVGIELDEKLLYTARLRAEHYQAHNIRFIPSPDGNSIPDKLGKFDYIILSAVYEHLLPHERKNLLPKLWAHLNSGGVMFINQTPNRLFPIELHTTHLPLINYLPDKLALLFARMFSKRVIFGDGWETLLRKGIRGGTVSEITDFLYGDQKLLLLEPAMVGVHDSIDIWYRLTNTKRLTTSRKLLKFGMKFFKFVTGIQLTPCLSLALKKL</sequence>
<evidence type="ECO:0000259" key="2">
    <source>
        <dbReference type="Pfam" id="PF13649"/>
    </source>
</evidence>
<dbReference type="EMBL" id="BAFH01000003">
    <property type="protein sequence ID" value="GAB61613.1"/>
    <property type="molecule type" value="Genomic_DNA"/>
</dbReference>
<dbReference type="OrthoDB" id="5642573at2"/>
<keyword evidence="4" id="KW-1185">Reference proteome</keyword>
<dbReference type="InterPro" id="IPR041698">
    <property type="entry name" value="Methyltransf_25"/>
</dbReference>
<accession>I3IIR8</accession>
<evidence type="ECO:0000256" key="1">
    <source>
        <dbReference type="ARBA" id="ARBA00022679"/>
    </source>
</evidence>
<feature type="domain" description="Methyltransferase" evidence="2">
    <location>
        <begin position="97"/>
        <end position="195"/>
    </location>
</feature>
<gene>
    <name evidence="3" type="ORF">KSU1_C0017</name>
</gene>
<evidence type="ECO:0000313" key="3">
    <source>
        <dbReference type="EMBL" id="GAB61613.1"/>
    </source>
</evidence>
<proteinExistence type="predicted"/>
<dbReference type="STRING" id="247490.KSU1_C0017"/>
<comment type="caution">
    <text evidence="3">The sequence shown here is derived from an EMBL/GenBank/DDBJ whole genome shotgun (WGS) entry which is preliminary data.</text>
</comment>
<dbReference type="AlphaFoldDB" id="I3IIR8"/>
<evidence type="ECO:0000313" key="4">
    <source>
        <dbReference type="Proteomes" id="UP000002985"/>
    </source>
</evidence>
<dbReference type="GO" id="GO:0008168">
    <property type="term" value="F:methyltransferase activity"/>
    <property type="evidence" value="ECO:0007669"/>
    <property type="project" value="UniProtKB-KW"/>
</dbReference>
<dbReference type="InterPro" id="IPR029063">
    <property type="entry name" value="SAM-dependent_MTases_sf"/>
</dbReference>
<keyword evidence="1 3" id="KW-0808">Transferase</keyword>
<dbReference type="SUPFAM" id="SSF53335">
    <property type="entry name" value="S-adenosyl-L-methionine-dependent methyltransferases"/>
    <property type="match status" value="1"/>
</dbReference>
<dbReference type="PANTHER" id="PTHR43861">
    <property type="entry name" value="TRANS-ACONITATE 2-METHYLTRANSFERASE-RELATED"/>
    <property type="match status" value="1"/>
</dbReference>
<keyword evidence="3" id="KW-0489">Methyltransferase</keyword>
<dbReference type="Proteomes" id="UP000002985">
    <property type="component" value="Unassembled WGS sequence"/>
</dbReference>
<dbReference type="GO" id="GO:0032259">
    <property type="term" value="P:methylation"/>
    <property type="evidence" value="ECO:0007669"/>
    <property type="project" value="UniProtKB-KW"/>
</dbReference>
<reference evidence="3 4" key="1">
    <citation type="journal article" date="2012" name="FEBS Lett.">
        <title>Anammox organism KSU-1 expresses a NirK-type copper-containing nitrite reductase instead of a NirS-type with cytochrome cd1.</title>
        <authorList>
            <person name="Hira D."/>
            <person name="Toh H."/>
            <person name="Migita C.T."/>
            <person name="Okubo H."/>
            <person name="Nishiyama T."/>
            <person name="Hattori M."/>
            <person name="Furukawa K."/>
            <person name="Fujii T."/>
        </authorList>
    </citation>
    <scope>NUCLEOTIDE SEQUENCE [LARGE SCALE GENOMIC DNA]</scope>
</reference>
<dbReference type="Pfam" id="PF13649">
    <property type="entry name" value="Methyltransf_25"/>
    <property type="match status" value="1"/>
</dbReference>
<name>I3IIR8_9BACT</name>
<protein>
    <submittedName>
        <fullName evidence="3">Putative methyltransferase</fullName>
    </submittedName>
</protein>
<organism evidence="3 4">
    <name type="scientific">Candidatus Jettenia caeni</name>
    <dbReference type="NCBI Taxonomy" id="247490"/>
    <lineage>
        <taxon>Bacteria</taxon>
        <taxon>Pseudomonadati</taxon>
        <taxon>Planctomycetota</taxon>
        <taxon>Candidatus Brocadiia</taxon>
        <taxon>Candidatus Brocadiales</taxon>
        <taxon>Candidatus Brocadiaceae</taxon>
        <taxon>Candidatus Jettenia</taxon>
    </lineage>
</organism>
<dbReference type="Gene3D" id="3.40.50.150">
    <property type="entry name" value="Vaccinia Virus protein VP39"/>
    <property type="match status" value="1"/>
</dbReference>